<organism evidence="1 2">
    <name type="scientific">Caerostris darwini</name>
    <dbReference type="NCBI Taxonomy" id="1538125"/>
    <lineage>
        <taxon>Eukaryota</taxon>
        <taxon>Metazoa</taxon>
        <taxon>Ecdysozoa</taxon>
        <taxon>Arthropoda</taxon>
        <taxon>Chelicerata</taxon>
        <taxon>Arachnida</taxon>
        <taxon>Araneae</taxon>
        <taxon>Araneomorphae</taxon>
        <taxon>Entelegynae</taxon>
        <taxon>Araneoidea</taxon>
        <taxon>Araneidae</taxon>
        <taxon>Caerostris</taxon>
    </lineage>
</organism>
<dbReference type="Proteomes" id="UP001054837">
    <property type="component" value="Unassembled WGS sequence"/>
</dbReference>
<reference evidence="1 2" key="1">
    <citation type="submission" date="2021-06" db="EMBL/GenBank/DDBJ databases">
        <title>Caerostris darwini draft genome.</title>
        <authorList>
            <person name="Kono N."/>
            <person name="Arakawa K."/>
        </authorList>
    </citation>
    <scope>NUCLEOTIDE SEQUENCE [LARGE SCALE GENOMIC DNA]</scope>
</reference>
<name>A0AAV4VYJ6_9ARAC</name>
<comment type="caution">
    <text evidence="1">The sequence shown here is derived from an EMBL/GenBank/DDBJ whole genome shotgun (WGS) entry which is preliminary data.</text>
</comment>
<gene>
    <name evidence="1" type="ORF">CDAR_211231</name>
</gene>
<sequence>MDFNALPLKVPAKSRYHTSLEADHLMEMPKNQIRSLISPHRTLQPRTRQIQMEGAGVLALRQHTPFKRDPHSSKSNYSGSIHGACLMREMAFGEDGFEKGGKKNAIMQCLLLTDFNALPRKVPAKYRNHTSLEADHLMEMPKNKIRSLIPPHKSLQPRTRQIQMEGVGVLVLRQRTAFKRDPHCSKRTDSGSFRGALLMRGNADERGLALSQKLLGNFFFFTFSEMAFGEDGLEMMAKK</sequence>
<accession>A0AAV4VYJ6</accession>
<protein>
    <submittedName>
        <fullName evidence="1">Uncharacterized protein</fullName>
    </submittedName>
</protein>
<proteinExistence type="predicted"/>
<dbReference type="EMBL" id="BPLQ01013858">
    <property type="protein sequence ID" value="GIY75356.1"/>
    <property type="molecule type" value="Genomic_DNA"/>
</dbReference>
<keyword evidence="2" id="KW-1185">Reference proteome</keyword>
<dbReference type="AlphaFoldDB" id="A0AAV4VYJ6"/>
<evidence type="ECO:0000313" key="1">
    <source>
        <dbReference type="EMBL" id="GIY75356.1"/>
    </source>
</evidence>
<evidence type="ECO:0000313" key="2">
    <source>
        <dbReference type="Proteomes" id="UP001054837"/>
    </source>
</evidence>